<evidence type="ECO:0000313" key="5">
    <source>
        <dbReference type="Proteomes" id="UP001295444"/>
    </source>
</evidence>
<reference evidence="4" key="1">
    <citation type="submission" date="2022-03" db="EMBL/GenBank/DDBJ databases">
        <authorList>
            <person name="Alioto T."/>
            <person name="Alioto T."/>
            <person name="Gomez Garrido J."/>
        </authorList>
    </citation>
    <scope>NUCLEOTIDE SEQUENCE</scope>
</reference>
<dbReference type="SUPFAM" id="SSF57256">
    <property type="entry name" value="Elafin-like"/>
    <property type="match status" value="1"/>
</dbReference>
<keyword evidence="2" id="KW-0732">Signal</keyword>
<feature type="chain" id="PRO_5042296096" description="WAP domain-containing protein" evidence="2">
    <location>
        <begin position="26"/>
        <end position="156"/>
    </location>
</feature>
<dbReference type="InterPro" id="IPR036645">
    <property type="entry name" value="Elafin-like_sf"/>
</dbReference>
<proteinExistence type="predicted"/>
<evidence type="ECO:0000256" key="2">
    <source>
        <dbReference type="SAM" id="SignalP"/>
    </source>
</evidence>
<dbReference type="GO" id="GO:0030414">
    <property type="term" value="F:peptidase inhibitor activity"/>
    <property type="evidence" value="ECO:0007669"/>
    <property type="project" value="InterPro"/>
</dbReference>
<evidence type="ECO:0000313" key="4">
    <source>
        <dbReference type="EMBL" id="CAH2327740.1"/>
    </source>
</evidence>
<dbReference type="Proteomes" id="UP001295444">
    <property type="component" value="Chromosome 13"/>
</dbReference>
<feature type="compositionally biased region" description="Acidic residues" evidence="1">
    <location>
        <begin position="137"/>
        <end position="147"/>
    </location>
</feature>
<evidence type="ECO:0000256" key="1">
    <source>
        <dbReference type="SAM" id="MobiDB-lite"/>
    </source>
</evidence>
<feature type="region of interest" description="Disordered" evidence="1">
    <location>
        <begin position="131"/>
        <end position="156"/>
    </location>
</feature>
<dbReference type="SMART" id="SM00217">
    <property type="entry name" value="WAP"/>
    <property type="match status" value="1"/>
</dbReference>
<sequence length="156" mass="17756">MMKSQSVSVLFLLSSFLTFISLNLAYDIKPSGECPPYPHNVRCLANPKDLCNDVDSCDWGRKCCFNGCIYLCMIPVGGSPSGRPTKSPFFPPPFIPDPIIPPFKPWPLPKPRPDHPPYKPEPFKPDLPPIFVPPPEFPEEPFPEEPFPDNRYNNWR</sequence>
<dbReference type="EMBL" id="OW240924">
    <property type="protein sequence ID" value="CAH2327740.1"/>
    <property type="molecule type" value="Genomic_DNA"/>
</dbReference>
<keyword evidence="5" id="KW-1185">Reference proteome</keyword>
<feature type="domain" description="WAP" evidence="3">
    <location>
        <begin position="29"/>
        <end position="76"/>
    </location>
</feature>
<feature type="signal peptide" evidence="2">
    <location>
        <begin position="1"/>
        <end position="25"/>
    </location>
</feature>
<dbReference type="Pfam" id="PF00095">
    <property type="entry name" value="WAP"/>
    <property type="match status" value="1"/>
</dbReference>
<protein>
    <recommendedName>
        <fullName evidence="3">WAP domain-containing protein</fullName>
    </recommendedName>
</protein>
<accession>A0AAD1TNA9</accession>
<organism evidence="4 5">
    <name type="scientific">Pelobates cultripes</name>
    <name type="common">Western spadefoot toad</name>
    <dbReference type="NCBI Taxonomy" id="61616"/>
    <lineage>
        <taxon>Eukaryota</taxon>
        <taxon>Metazoa</taxon>
        <taxon>Chordata</taxon>
        <taxon>Craniata</taxon>
        <taxon>Vertebrata</taxon>
        <taxon>Euteleostomi</taxon>
        <taxon>Amphibia</taxon>
        <taxon>Batrachia</taxon>
        <taxon>Anura</taxon>
        <taxon>Pelobatoidea</taxon>
        <taxon>Pelobatidae</taxon>
        <taxon>Pelobates</taxon>
    </lineage>
</organism>
<name>A0AAD1TNA9_PELCU</name>
<dbReference type="GO" id="GO:0005576">
    <property type="term" value="C:extracellular region"/>
    <property type="evidence" value="ECO:0007669"/>
    <property type="project" value="InterPro"/>
</dbReference>
<dbReference type="Gene3D" id="4.10.75.10">
    <property type="entry name" value="Elafin-like"/>
    <property type="match status" value="1"/>
</dbReference>
<gene>
    <name evidence="4" type="ORF">PECUL_23A001014</name>
</gene>
<dbReference type="InterPro" id="IPR008197">
    <property type="entry name" value="WAP_dom"/>
</dbReference>
<evidence type="ECO:0000259" key="3">
    <source>
        <dbReference type="SMART" id="SM00217"/>
    </source>
</evidence>
<dbReference type="AlphaFoldDB" id="A0AAD1TNA9"/>